<evidence type="ECO:0000313" key="2">
    <source>
        <dbReference type="Proteomes" id="UP000887116"/>
    </source>
</evidence>
<dbReference type="EMBL" id="BMAO01005508">
    <property type="protein sequence ID" value="GFR01851.1"/>
    <property type="molecule type" value="Genomic_DNA"/>
</dbReference>
<dbReference type="InterPro" id="IPR019306">
    <property type="entry name" value="TMEM231"/>
</dbReference>
<proteinExistence type="predicted"/>
<protein>
    <submittedName>
        <fullName evidence="1">Transmembrane protein</fullName>
    </submittedName>
</protein>
<dbReference type="AlphaFoldDB" id="A0A8X6JCS4"/>
<dbReference type="Pfam" id="PF10149">
    <property type="entry name" value="TM231"/>
    <property type="match status" value="1"/>
</dbReference>
<gene>
    <name evidence="1" type="primary">NCL1_31644</name>
    <name evidence="1" type="ORF">TNCT_490421</name>
</gene>
<dbReference type="Proteomes" id="UP000887116">
    <property type="component" value="Unassembled WGS sequence"/>
</dbReference>
<feature type="non-terminal residue" evidence="1">
    <location>
        <position position="1"/>
    </location>
</feature>
<keyword evidence="1" id="KW-0812">Transmembrane</keyword>
<accession>A0A8X6JCS4</accession>
<reference evidence="1" key="1">
    <citation type="submission" date="2020-07" db="EMBL/GenBank/DDBJ databases">
        <title>Multicomponent nature underlies the extraordinary mechanical properties of spider dragline silk.</title>
        <authorList>
            <person name="Kono N."/>
            <person name="Nakamura H."/>
            <person name="Mori M."/>
            <person name="Yoshida Y."/>
            <person name="Ohtoshi R."/>
            <person name="Malay A.D."/>
            <person name="Moran D.A.P."/>
            <person name="Tomita M."/>
            <person name="Numata K."/>
            <person name="Arakawa K."/>
        </authorList>
    </citation>
    <scope>NUCLEOTIDE SEQUENCE</scope>
</reference>
<keyword evidence="1" id="KW-0472">Membrane</keyword>
<sequence length="69" mass="8500">FWKKTDIYREQPDVSFKHQMVLVLETESPDQLIFWSTYEQLNQLMDHKFLQISLQLNIEKKIITKMEKR</sequence>
<dbReference type="OrthoDB" id="426438at2759"/>
<keyword evidence="2" id="KW-1185">Reference proteome</keyword>
<comment type="caution">
    <text evidence="1">The sequence shown here is derived from an EMBL/GenBank/DDBJ whole genome shotgun (WGS) entry which is preliminary data.</text>
</comment>
<evidence type="ECO:0000313" key="1">
    <source>
        <dbReference type="EMBL" id="GFR01851.1"/>
    </source>
</evidence>
<name>A0A8X6JCS4_TRICU</name>
<organism evidence="1 2">
    <name type="scientific">Trichonephila clavata</name>
    <name type="common">Joro spider</name>
    <name type="synonym">Nephila clavata</name>
    <dbReference type="NCBI Taxonomy" id="2740835"/>
    <lineage>
        <taxon>Eukaryota</taxon>
        <taxon>Metazoa</taxon>
        <taxon>Ecdysozoa</taxon>
        <taxon>Arthropoda</taxon>
        <taxon>Chelicerata</taxon>
        <taxon>Arachnida</taxon>
        <taxon>Araneae</taxon>
        <taxon>Araneomorphae</taxon>
        <taxon>Entelegynae</taxon>
        <taxon>Araneoidea</taxon>
        <taxon>Nephilidae</taxon>
        <taxon>Trichonephila</taxon>
    </lineage>
</organism>